<dbReference type="InterPro" id="IPR032710">
    <property type="entry name" value="NTF2-like_dom_sf"/>
</dbReference>
<feature type="domain" description="DUF4440" evidence="2">
    <location>
        <begin position="41"/>
        <end position="149"/>
    </location>
</feature>
<evidence type="ECO:0000313" key="3">
    <source>
        <dbReference type="EMBL" id="MFC3713993.1"/>
    </source>
</evidence>
<dbReference type="InterPro" id="IPR006311">
    <property type="entry name" value="TAT_signal"/>
</dbReference>
<dbReference type="RefSeq" id="WP_380863014.1">
    <property type="nucleotide sequence ID" value="NZ_JBHRXV010000011.1"/>
</dbReference>
<feature type="signal peptide" evidence="1">
    <location>
        <begin position="1"/>
        <end position="23"/>
    </location>
</feature>
<evidence type="ECO:0000313" key="4">
    <source>
        <dbReference type="Proteomes" id="UP001595615"/>
    </source>
</evidence>
<organism evidence="3 4">
    <name type="scientific">Sphingoaurantiacus capsulatus</name>
    <dbReference type="NCBI Taxonomy" id="1771310"/>
    <lineage>
        <taxon>Bacteria</taxon>
        <taxon>Pseudomonadati</taxon>
        <taxon>Pseudomonadota</taxon>
        <taxon>Alphaproteobacteria</taxon>
        <taxon>Sphingomonadales</taxon>
        <taxon>Sphingosinicellaceae</taxon>
        <taxon>Sphingoaurantiacus</taxon>
    </lineage>
</organism>
<dbReference type="Pfam" id="PF14534">
    <property type="entry name" value="DUF4440"/>
    <property type="match status" value="1"/>
</dbReference>
<name>A0ABV7XFX6_9SPHN</name>
<evidence type="ECO:0000259" key="2">
    <source>
        <dbReference type="Pfam" id="PF14534"/>
    </source>
</evidence>
<dbReference type="Gene3D" id="3.10.450.50">
    <property type="match status" value="1"/>
</dbReference>
<dbReference type="EMBL" id="JBHRXV010000011">
    <property type="protein sequence ID" value="MFC3713993.1"/>
    <property type="molecule type" value="Genomic_DNA"/>
</dbReference>
<dbReference type="SUPFAM" id="SSF54427">
    <property type="entry name" value="NTF2-like"/>
    <property type="match status" value="1"/>
</dbReference>
<reference evidence="4" key="1">
    <citation type="journal article" date="2019" name="Int. J. Syst. Evol. Microbiol.">
        <title>The Global Catalogue of Microorganisms (GCM) 10K type strain sequencing project: providing services to taxonomists for standard genome sequencing and annotation.</title>
        <authorList>
            <consortium name="The Broad Institute Genomics Platform"/>
            <consortium name="The Broad Institute Genome Sequencing Center for Infectious Disease"/>
            <person name="Wu L."/>
            <person name="Ma J."/>
        </authorList>
    </citation>
    <scope>NUCLEOTIDE SEQUENCE [LARGE SCALE GENOMIC DNA]</scope>
    <source>
        <strain evidence="4">KCTC 42644</strain>
    </source>
</reference>
<dbReference type="InterPro" id="IPR027843">
    <property type="entry name" value="DUF4440"/>
</dbReference>
<accession>A0ABV7XFX6</accession>
<proteinExistence type="predicted"/>
<comment type="caution">
    <text evidence="3">The sequence shown here is derived from an EMBL/GenBank/DDBJ whole genome shotgun (WGS) entry which is preliminary data.</text>
</comment>
<dbReference type="Proteomes" id="UP001595615">
    <property type="component" value="Unassembled WGS sequence"/>
</dbReference>
<evidence type="ECO:0000256" key="1">
    <source>
        <dbReference type="SAM" id="SignalP"/>
    </source>
</evidence>
<keyword evidence="1" id="KW-0732">Signal</keyword>
<protein>
    <submittedName>
        <fullName evidence="3">DUF4440 domain-containing protein</fullName>
    </submittedName>
</protein>
<gene>
    <name evidence="3" type="ORF">ACFOMD_15585</name>
</gene>
<dbReference type="PROSITE" id="PS51318">
    <property type="entry name" value="TAT"/>
    <property type="match status" value="1"/>
</dbReference>
<keyword evidence="4" id="KW-1185">Reference proteome</keyword>
<sequence length="303" mass="31128">MKTLSRAAALALAMAALPAAAVAATPAVAAAASPQAAVDELLAADRAFAAAAAKRNVIDGLTAMFAEDVWMPTAAGSFARSPAAAAEVLGSNPANRTAQVEWAPVRGGISADGSHGFTFGFITTKEAGKPDRPGKYLAYWVKKPDGWRVAAYKRVPRPEGATSPASLAPALPAKLVRATGSATAHAASLKAAEDSFGAEAQKIGLGPAFAKWGRADAVNIYQGGATIEQGAERIGRNQGTDATSSVNWGADAGVLVAPSGDLGVTFGYLRANGPVPEGRPTVSPFFTVWRRNSVNDPWRYIAE</sequence>
<feature type="chain" id="PRO_5047381363" evidence="1">
    <location>
        <begin position="24"/>
        <end position="303"/>
    </location>
</feature>